<evidence type="ECO:0000256" key="1">
    <source>
        <dbReference type="ARBA" id="ARBA00009437"/>
    </source>
</evidence>
<dbReference type="GO" id="GO:0000976">
    <property type="term" value="F:transcription cis-regulatory region binding"/>
    <property type="evidence" value="ECO:0007669"/>
    <property type="project" value="TreeGrafter"/>
</dbReference>
<dbReference type="InterPro" id="IPR036388">
    <property type="entry name" value="WH-like_DNA-bd_sf"/>
</dbReference>
<proteinExistence type="inferred from homology"/>
<dbReference type="CDD" id="cd05466">
    <property type="entry name" value="PBP2_LTTR_substrate"/>
    <property type="match status" value="1"/>
</dbReference>
<comment type="similarity">
    <text evidence="1">Belongs to the LysR transcriptional regulatory family.</text>
</comment>
<dbReference type="Pfam" id="PF00126">
    <property type="entry name" value="HTH_1"/>
    <property type="match status" value="1"/>
</dbReference>
<dbReference type="PANTHER" id="PTHR30126">
    <property type="entry name" value="HTH-TYPE TRANSCRIPTIONAL REGULATOR"/>
    <property type="match status" value="1"/>
</dbReference>
<dbReference type="EMBL" id="CP003190">
    <property type="protein sequence ID" value="AGL84727.1"/>
    <property type="molecule type" value="Genomic_DNA"/>
</dbReference>
<dbReference type="InterPro" id="IPR036390">
    <property type="entry name" value="WH_DNA-bd_sf"/>
</dbReference>
<dbReference type="HOGENOM" id="CLU_039613_0_0_6"/>
<dbReference type="Gene3D" id="3.40.190.10">
    <property type="entry name" value="Periplasmic binding protein-like II"/>
    <property type="match status" value="2"/>
</dbReference>
<sequence>MHSPCNVIDHASRDGFDAARALPLNSPLVQPRDSWKPPVLRNVTDMDLRLLRIFSVVVKCGGFTAAQAELNMSQSNISMHISSLEKRLGYRLCERGKGGFRLTEKGQRILAAAQALFGAVEVFKSEAQELSGRLVGDLYLGLADNIATLPAARIDAAIARFYRREHDLHLHVFINSPTELERAVIDGQLDLAISYFSRSLPTLDYQPLYAEEIALFCGASHPLFPVLEPELAHIKACDWIKHGFLPANQVLPVTPQRASATAYHMEAVVHGVLAGTHLGYLPSHYAQPWVAAGQMRVLHPETLRYEVQHSMITHAGHARGEALKAFIADLLAEHGG</sequence>
<dbReference type="GO" id="GO:0003700">
    <property type="term" value="F:DNA-binding transcription factor activity"/>
    <property type="evidence" value="ECO:0007669"/>
    <property type="project" value="InterPro"/>
</dbReference>
<organism evidence="6 7">
    <name type="scientific">Pseudomonas protegens (strain DSM 19095 / LMG 27888 / CFBP 6595 / CHA0)</name>
    <dbReference type="NCBI Taxonomy" id="1124983"/>
    <lineage>
        <taxon>Bacteria</taxon>
        <taxon>Pseudomonadati</taxon>
        <taxon>Pseudomonadota</taxon>
        <taxon>Gammaproteobacteria</taxon>
        <taxon>Pseudomonadales</taxon>
        <taxon>Pseudomonadaceae</taxon>
        <taxon>Pseudomonas</taxon>
    </lineage>
</organism>
<dbReference type="PROSITE" id="PS50931">
    <property type="entry name" value="HTH_LYSR"/>
    <property type="match status" value="1"/>
</dbReference>
<feature type="domain" description="HTH lysR-type" evidence="5">
    <location>
        <begin position="46"/>
        <end position="103"/>
    </location>
</feature>
<dbReference type="AlphaFoldDB" id="A0A2C9EM58"/>
<evidence type="ECO:0000313" key="6">
    <source>
        <dbReference type="EMBL" id="AGL84727.1"/>
    </source>
</evidence>
<evidence type="ECO:0000256" key="4">
    <source>
        <dbReference type="ARBA" id="ARBA00023163"/>
    </source>
</evidence>
<dbReference type="KEGG" id="pprc:PFLCHA0_c29570"/>
<dbReference type="eggNOG" id="COG0583">
    <property type="taxonomic scope" value="Bacteria"/>
</dbReference>
<dbReference type="SUPFAM" id="SSF53850">
    <property type="entry name" value="Periplasmic binding protein-like II"/>
    <property type="match status" value="1"/>
</dbReference>
<dbReference type="Pfam" id="PF03466">
    <property type="entry name" value="LysR_substrate"/>
    <property type="match status" value="1"/>
</dbReference>
<dbReference type="SUPFAM" id="SSF46785">
    <property type="entry name" value="Winged helix' DNA-binding domain"/>
    <property type="match status" value="1"/>
</dbReference>
<reference evidence="7" key="1">
    <citation type="journal article" date="2014" name="Genome Announc.">
        <title>Full-genome sequence of the plant growth-promoting bacterium Pseudomonas protegens CHA0.</title>
        <authorList>
            <person name="Jousset A."/>
            <person name="Schuldes J."/>
            <person name="Keel C."/>
            <person name="Maurhofer M."/>
            <person name="Daniel R."/>
            <person name="Scheu S."/>
            <person name="Thuermer A."/>
        </authorList>
    </citation>
    <scope>NUCLEOTIDE SEQUENCE [LARGE SCALE GENOMIC DNA]</scope>
    <source>
        <strain evidence="7">DSM 19095 / LMG 27888 / CFBP 6595 / CHA0</strain>
    </source>
</reference>
<gene>
    <name evidence="6" type="ORF">PFLCHA0_c29570</name>
</gene>
<keyword evidence="3" id="KW-0238">DNA-binding</keyword>
<evidence type="ECO:0000256" key="3">
    <source>
        <dbReference type="ARBA" id="ARBA00023125"/>
    </source>
</evidence>
<dbReference type="FunFam" id="1.10.10.10:FF:000001">
    <property type="entry name" value="LysR family transcriptional regulator"/>
    <property type="match status" value="1"/>
</dbReference>
<dbReference type="Gene3D" id="1.10.10.10">
    <property type="entry name" value="Winged helix-like DNA-binding domain superfamily/Winged helix DNA-binding domain"/>
    <property type="match status" value="1"/>
</dbReference>
<keyword evidence="4" id="KW-0804">Transcription</keyword>
<dbReference type="InterPro" id="IPR005119">
    <property type="entry name" value="LysR_subst-bd"/>
</dbReference>
<dbReference type="PANTHER" id="PTHR30126:SF98">
    <property type="entry name" value="HTH-TYPE TRANSCRIPTIONAL ACTIVATOR BAUR"/>
    <property type="match status" value="1"/>
</dbReference>
<evidence type="ECO:0000313" key="7">
    <source>
        <dbReference type="Proteomes" id="UP000013940"/>
    </source>
</evidence>
<protein>
    <submittedName>
        <fullName evidence="6">Transcriptional regulator, LysR family</fullName>
    </submittedName>
</protein>
<accession>A0A2C9EM58</accession>
<dbReference type="Proteomes" id="UP000013940">
    <property type="component" value="Chromosome"/>
</dbReference>
<evidence type="ECO:0000259" key="5">
    <source>
        <dbReference type="PROSITE" id="PS50931"/>
    </source>
</evidence>
<keyword evidence="2" id="KW-0805">Transcription regulation</keyword>
<evidence type="ECO:0000256" key="2">
    <source>
        <dbReference type="ARBA" id="ARBA00023015"/>
    </source>
</evidence>
<dbReference type="PRINTS" id="PR00039">
    <property type="entry name" value="HTHLYSR"/>
</dbReference>
<name>A0A2C9EM58_PSEPH</name>
<dbReference type="InterPro" id="IPR000847">
    <property type="entry name" value="LysR_HTH_N"/>
</dbReference>